<gene>
    <name evidence="1" type="ORF">E0H75_42035</name>
</gene>
<evidence type="ECO:0000313" key="1">
    <source>
        <dbReference type="EMBL" id="TCC34586.1"/>
    </source>
</evidence>
<comment type="caution">
    <text evidence="1">The sequence shown here is derived from an EMBL/GenBank/DDBJ whole genome shotgun (WGS) entry which is preliminary data.</text>
</comment>
<protein>
    <recommendedName>
        <fullName evidence="3">2'-5' RNA ligase family protein</fullName>
    </recommendedName>
</protein>
<name>A0A4R0ISW6_9ACTN</name>
<organism evidence="1 2">
    <name type="scientific">Kribbella capetownensis</name>
    <dbReference type="NCBI Taxonomy" id="1572659"/>
    <lineage>
        <taxon>Bacteria</taxon>
        <taxon>Bacillati</taxon>
        <taxon>Actinomycetota</taxon>
        <taxon>Actinomycetes</taxon>
        <taxon>Propionibacteriales</taxon>
        <taxon>Kribbellaceae</taxon>
        <taxon>Kribbella</taxon>
    </lineage>
</organism>
<keyword evidence="2" id="KW-1185">Reference proteome</keyword>
<dbReference type="EMBL" id="SJKD01000018">
    <property type="protein sequence ID" value="TCC34586.1"/>
    <property type="molecule type" value="Genomic_DNA"/>
</dbReference>
<dbReference type="AlphaFoldDB" id="A0A4R0ISW6"/>
<accession>A0A4R0ISW6</accession>
<evidence type="ECO:0008006" key="3">
    <source>
        <dbReference type="Google" id="ProtNLM"/>
    </source>
</evidence>
<dbReference type="Proteomes" id="UP000293342">
    <property type="component" value="Unassembled WGS sequence"/>
</dbReference>
<reference evidence="1 2" key="1">
    <citation type="submission" date="2019-02" db="EMBL/GenBank/DDBJ databases">
        <title>Kribbella capetownensis sp. nov. and Kribbella speibonae sp. nov., isolated from soil.</title>
        <authorList>
            <person name="Curtis S.M."/>
            <person name="Norton I."/>
            <person name="Everest G.J."/>
            <person name="Meyers P.R."/>
        </authorList>
    </citation>
    <scope>NUCLEOTIDE SEQUENCE [LARGE SCALE GENOMIC DNA]</scope>
    <source>
        <strain evidence="1 2">YM53</strain>
    </source>
</reference>
<proteinExistence type="predicted"/>
<evidence type="ECO:0000313" key="2">
    <source>
        <dbReference type="Proteomes" id="UP000293342"/>
    </source>
</evidence>
<sequence>MTLAVFRSFPDFPPYGGEFEDLMPHLTVARDGTPAEMRAVEREVREHVPISMLITDVQLMCGSNALTA</sequence>
<dbReference type="OrthoDB" id="2082235at2"/>